<accession>A0A7G7GCB7</accession>
<dbReference type="SUPFAM" id="SSF140804">
    <property type="entry name" value="YidB-like"/>
    <property type="match status" value="1"/>
</dbReference>
<gene>
    <name evidence="1" type="ORF">HUW51_19475</name>
</gene>
<protein>
    <recommendedName>
        <fullName evidence="3">DUF937 domain-containing protein</fullName>
    </recommendedName>
</protein>
<dbReference type="Proteomes" id="UP000515237">
    <property type="component" value="Chromosome"/>
</dbReference>
<dbReference type="Pfam" id="PF06078">
    <property type="entry name" value="DUF937"/>
    <property type="match status" value="1"/>
</dbReference>
<evidence type="ECO:0008006" key="3">
    <source>
        <dbReference type="Google" id="ProtNLM"/>
    </source>
</evidence>
<dbReference type="KEGG" id="aswu:HUW51_19475"/>
<proteinExistence type="predicted"/>
<dbReference type="AlphaFoldDB" id="A0A7G7GCB7"/>
<dbReference type="InterPro" id="IPR027405">
    <property type="entry name" value="YidB-like"/>
</dbReference>
<dbReference type="RefSeq" id="WP_185271295.1">
    <property type="nucleotide sequence ID" value="NZ_CP055156.1"/>
</dbReference>
<name>A0A7G7GCB7_9BACT</name>
<dbReference type="EMBL" id="CP055156">
    <property type="protein sequence ID" value="QNF34801.1"/>
    <property type="molecule type" value="Genomic_DNA"/>
</dbReference>
<keyword evidence="2" id="KW-1185">Reference proteome</keyword>
<reference evidence="1 2" key="1">
    <citation type="journal article" date="2018" name="Int. J. Syst. Evol. Microbiol.">
        <title>Adhaeribacter swui sp. nov., isolated from wet mud.</title>
        <authorList>
            <person name="Kim D.U."/>
            <person name="Kim K.W."/>
            <person name="Kang M.S."/>
            <person name="Kim J.Y."/>
            <person name="Jang J.H."/>
            <person name="Kim M.K."/>
        </authorList>
    </citation>
    <scope>NUCLEOTIDE SEQUENCE [LARGE SCALE GENOMIC DNA]</scope>
    <source>
        <strain evidence="1 2">KCTC 52873</strain>
    </source>
</reference>
<evidence type="ECO:0000313" key="1">
    <source>
        <dbReference type="EMBL" id="QNF34801.1"/>
    </source>
</evidence>
<evidence type="ECO:0000313" key="2">
    <source>
        <dbReference type="Proteomes" id="UP000515237"/>
    </source>
</evidence>
<organism evidence="1 2">
    <name type="scientific">Adhaeribacter swui</name>
    <dbReference type="NCBI Taxonomy" id="2086471"/>
    <lineage>
        <taxon>Bacteria</taxon>
        <taxon>Pseudomonadati</taxon>
        <taxon>Bacteroidota</taxon>
        <taxon>Cytophagia</taxon>
        <taxon>Cytophagales</taxon>
        <taxon>Hymenobacteraceae</taxon>
        <taxon>Adhaeribacter</taxon>
    </lineage>
</organism>
<sequence>MLDQILDLVKQQIGSNPQVASSIPAGQEDAVHKEIAHQVTSGLASQAATQGGVGGLLSLLQGGASSGNPVTSAIEGGLVSTLGSKFGLPPAATGAIAAALPGLLQKFSHKANDPNDSSITPDSISQALSNFGGLGGGALGNLGGGLGSLFK</sequence>
<dbReference type="InterPro" id="IPR009282">
    <property type="entry name" value="DUF937"/>
</dbReference>